<keyword evidence="2" id="KW-1185">Reference proteome</keyword>
<protein>
    <submittedName>
        <fullName evidence="1">Methyltransferase domain-containing protein</fullName>
    </submittedName>
</protein>
<sequence length="242" mass="26886">MTTATPPARRETHVGRSNEATRIAWIERTLAALPTGGRILDAGAGERPFRKFCGHLQYVSQDFSGYDGQGDGVGLQTKTWDQDGLDLVCDITAIPQPDASFDAVLCTEVLEHVPDPVSALRELSRLVRPGGHLVLTAPFCSLTHFAPFHFASGLNRYFYQHHLPAMGWEIIEIGENGNFFEFVAQELRRVRSTARRYAGTELTEHESDTVHDALLMLERLSAADRGSNDLLCFGLHVLARRK</sequence>
<gene>
    <name evidence="1" type="ORF">IPV69_25095</name>
</gene>
<dbReference type="GO" id="GO:0008168">
    <property type="term" value="F:methyltransferase activity"/>
    <property type="evidence" value="ECO:0007669"/>
    <property type="project" value="UniProtKB-KW"/>
</dbReference>
<dbReference type="InterPro" id="IPR029063">
    <property type="entry name" value="SAM-dependent_MTases_sf"/>
</dbReference>
<reference evidence="1 2" key="1">
    <citation type="submission" date="2020-10" db="EMBL/GenBank/DDBJ databases">
        <title>Wide distribution of Phycisphaera-like planctomycetes from WD2101 soil group in peatlands and genome analysis of the first cultivated representative.</title>
        <authorList>
            <person name="Dedysh S.N."/>
            <person name="Beletsky A.V."/>
            <person name="Ivanova A."/>
            <person name="Kulichevskaya I.S."/>
            <person name="Suzina N.E."/>
            <person name="Philippov D.A."/>
            <person name="Rakitin A.L."/>
            <person name="Mardanov A.V."/>
            <person name="Ravin N.V."/>
        </authorList>
    </citation>
    <scope>NUCLEOTIDE SEQUENCE [LARGE SCALE GENOMIC DNA]</scope>
    <source>
        <strain evidence="1 2">M1803</strain>
    </source>
</reference>
<dbReference type="GO" id="GO:0032259">
    <property type="term" value="P:methylation"/>
    <property type="evidence" value="ECO:0007669"/>
    <property type="project" value="UniProtKB-KW"/>
</dbReference>
<dbReference type="Gene3D" id="3.40.50.150">
    <property type="entry name" value="Vaccinia Virus protein VP39"/>
    <property type="match status" value="1"/>
</dbReference>
<dbReference type="KEGG" id="hbs:IPV69_25095"/>
<accession>A0A7M2WVC1</accession>
<keyword evidence="1" id="KW-0489">Methyltransferase</keyword>
<dbReference type="Proteomes" id="UP000593765">
    <property type="component" value="Chromosome"/>
</dbReference>
<name>A0A7M2WVC1_9BACT</name>
<dbReference type="Pfam" id="PF13489">
    <property type="entry name" value="Methyltransf_23"/>
    <property type="match status" value="1"/>
</dbReference>
<proteinExistence type="predicted"/>
<dbReference type="EMBL" id="CP063458">
    <property type="protein sequence ID" value="QOV89435.1"/>
    <property type="molecule type" value="Genomic_DNA"/>
</dbReference>
<dbReference type="AlphaFoldDB" id="A0A7M2WVC1"/>
<evidence type="ECO:0000313" key="1">
    <source>
        <dbReference type="EMBL" id="QOV89435.1"/>
    </source>
</evidence>
<evidence type="ECO:0000313" key="2">
    <source>
        <dbReference type="Proteomes" id="UP000593765"/>
    </source>
</evidence>
<keyword evidence="1" id="KW-0808">Transferase</keyword>
<dbReference type="SUPFAM" id="SSF53335">
    <property type="entry name" value="S-adenosyl-L-methionine-dependent methyltransferases"/>
    <property type="match status" value="1"/>
</dbReference>
<dbReference type="CDD" id="cd02440">
    <property type="entry name" value="AdoMet_MTases"/>
    <property type="match status" value="1"/>
</dbReference>
<organism evidence="1 2">
    <name type="scientific">Humisphaera borealis</name>
    <dbReference type="NCBI Taxonomy" id="2807512"/>
    <lineage>
        <taxon>Bacteria</taxon>
        <taxon>Pseudomonadati</taxon>
        <taxon>Planctomycetota</taxon>
        <taxon>Phycisphaerae</taxon>
        <taxon>Tepidisphaerales</taxon>
        <taxon>Tepidisphaeraceae</taxon>
        <taxon>Humisphaera</taxon>
    </lineage>
</organism>
<dbReference type="RefSeq" id="WP_206292475.1">
    <property type="nucleotide sequence ID" value="NZ_CP063458.1"/>
</dbReference>